<keyword evidence="10" id="KW-1185">Reference proteome</keyword>
<evidence type="ECO:0000313" key="8">
    <source>
        <dbReference type="EMBL" id="WKW10980.1"/>
    </source>
</evidence>
<accession>A0AA49Q6P6</accession>
<evidence type="ECO:0000256" key="3">
    <source>
        <dbReference type="ARBA" id="ARBA00022692"/>
    </source>
</evidence>
<dbReference type="InterPro" id="IPR011701">
    <property type="entry name" value="MFS"/>
</dbReference>
<feature type="transmembrane region" description="Helical" evidence="6">
    <location>
        <begin position="309"/>
        <end position="331"/>
    </location>
</feature>
<dbReference type="EMBL" id="CP130612">
    <property type="protein sequence ID" value="WKW10980.1"/>
    <property type="molecule type" value="Genomic_DNA"/>
</dbReference>
<feature type="transmembrane region" description="Helical" evidence="6">
    <location>
        <begin position="134"/>
        <end position="157"/>
    </location>
</feature>
<feature type="transmembrane region" description="Helical" evidence="6">
    <location>
        <begin position="222"/>
        <end position="242"/>
    </location>
</feature>
<dbReference type="SUPFAM" id="SSF103473">
    <property type="entry name" value="MFS general substrate transporter"/>
    <property type="match status" value="1"/>
</dbReference>
<proteinExistence type="predicted"/>
<organism evidence="9 10">
    <name type="scientific">Pseudogemmatithrix spongiicola</name>
    <dbReference type="NCBI Taxonomy" id="3062599"/>
    <lineage>
        <taxon>Bacteria</taxon>
        <taxon>Pseudomonadati</taxon>
        <taxon>Gemmatimonadota</taxon>
        <taxon>Gemmatimonadia</taxon>
        <taxon>Gemmatimonadales</taxon>
        <taxon>Gemmatimonadaceae</taxon>
        <taxon>Pseudogemmatithrix</taxon>
    </lineage>
</organism>
<feature type="domain" description="Major facilitator superfamily (MFS) profile" evidence="7">
    <location>
        <begin position="1"/>
        <end position="397"/>
    </location>
</feature>
<evidence type="ECO:0000256" key="6">
    <source>
        <dbReference type="SAM" id="Phobius"/>
    </source>
</evidence>
<feature type="transmembrane region" description="Helical" evidence="6">
    <location>
        <begin position="46"/>
        <end position="65"/>
    </location>
</feature>
<dbReference type="RefSeq" id="WP_367886690.1">
    <property type="nucleotide sequence ID" value="NZ_CP130612.1"/>
</dbReference>
<protein>
    <submittedName>
        <fullName evidence="9">MFS transporter</fullName>
    </submittedName>
</protein>
<keyword evidence="4 6" id="KW-1133">Transmembrane helix</keyword>
<dbReference type="PANTHER" id="PTHR23504">
    <property type="entry name" value="MAJOR FACILITATOR SUPERFAMILY DOMAIN-CONTAINING PROTEIN 10"/>
    <property type="match status" value="1"/>
</dbReference>
<dbReference type="Proteomes" id="UP001229955">
    <property type="component" value="Chromosome"/>
</dbReference>
<dbReference type="InterPro" id="IPR020846">
    <property type="entry name" value="MFS_dom"/>
</dbReference>
<dbReference type="InterPro" id="IPR001958">
    <property type="entry name" value="Tet-R_TetA/multi-R_MdtG-like"/>
</dbReference>
<sequence length="404" mass="42909">MVTAFVDMVGLLMVLPLLPFYAQRFVGQGPLWRALDTVGLGGEGTVIAILVSSFAIAQLVSAPLWGRVSDRYGRRPALMIGLASSGIAYVVFAYAGSLELLFLSRIVQGAGGGTVGVIQAYVADATEPKDRAKALGWLSAATNAGVALGPAIGSFAARIGPEWPGLFAAIITLVNVGFAWKYLTESNEHAGVKTADRPKVSGSRETLLRVTTHPGLPASRLIWIYAIGMGAFHGMNAILALFLNAQFGIDETSIGWVFVYIGVLSVLTRAVFLGPLVDRYREPRLSRYGGMFLMLGMLALPFTTNYASLALAILLIPLGTAFTFPCVTGMLSQVIPNHERGLYMGVQQTFGGIARVAGPLWAGFAFDYLGKGVPFFTGAALAAFTIFLGLGIEHHLPDHKPSVA</sequence>
<feature type="transmembrane region" description="Helical" evidence="6">
    <location>
        <begin position="77"/>
        <end position="96"/>
    </location>
</feature>
<evidence type="ECO:0000256" key="5">
    <source>
        <dbReference type="ARBA" id="ARBA00023136"/>
    </source>
</evidence>
<dbReference type="AlphaFoldDB" id="A0AA49Q6P6"/>
<dbReference type="CDD" id="cd17330">
    <property type="entry name" value="MFS_SLC46_TetA_like"/>
    <property type="match status" value="1"/>
</dbReference>
<reference evidence="9" key="1">
    <citation type="submission" date="2023-07" db="EMBL/GenBank/DDBJ databases">
        <authorList>
            <person name="Haufschild T."/>
            <person name="Kallscheuer N."/>
            <person name="Hammer J."/>
            <person name="Kohn T."/>
            <person name="Kabuu M."/>
            <person name="Jogler M."/>
            <person name="Wohfarth N."/>
            <person name="Heuer A."/>
            <person name="Rohde M."/>
            <person name="van Teeseling M.C.F."/>
            <person name="Jogler C."/>
        </authorList>
    </citation>
    <scope>NUCLEOTIDE SEQUENCE</scope>
    <source>
        <strain evidence="8">Strain 138</strain>
        <strain evidence="9">Strain 318</strain>
    </source>
</reference>
<evidence type="ECO:0000313" key="10">
    <source>
        <dbReference type="Proteomes" id="UP001229955"/>
    </source>
</evidence>
<dbReference type="PANTHER" id="PTHR23504:SF15">
    <property type="entry name" value="MAJOR FACILITATOR SUPERFAMILY (MFS) PROFILE DOMAIN-CONTAINING PROTEIN"/>
    <property type="match status" value="1"/>
</dbReference>
<feature type="transmembrane region" description="Helical" evidence="6">
    <location>
        <begin position="375"/>
        <end position="392"/>
    </location>
</feature>
<dbReference type="GO" id="GO:0016020">
    <property type="term" value="C:membrane"/>
    <property type="evidence" value="ECO:0007669"/>
    <property type="project" value="UniProtKB-SubCell"/>
</dbReference>
<dbReference type="Gene3D" id="1.20.1250.20">
    <property type="entry name" value="MFS general substrate transporter like domains"/>
    <property type="match status" value="1"/>
</dbReference>
<feature type="transmembrane region" description="Helical" evidence="6">
    <location>
        <begin position="352"/>
        <end position="369"/>
    </location>
</feature>
<dbReference type="PRINTS" id="PR01035">
    <property type="entry name" value="TCRTETA"/>
</dbReference>
<feature type="transmembrane region" description="Helical" evidence="6">
    <location>
        <begin position="163"/>
        <end position="183"/>
    </location>
</feature>
<feature type="transmembrane region" description="Helical" evidence="6">
    <location>
        <begin position="285"/>
        <end position="303"/>
    </location>
</feature>
<evidence type="ECO:0000256" key="1">
    <source>
        <dbReference type="ARBA" id="ARBA00004141"/>
    </source>
</evidence>
<dbReference type="InterPro" id="IPR036259">
    <property type="entry name" value="MFS_trans_sf"/>
</dbReference>
<name>A0AA49Q6P6_9BACT</name>
<evidence type="ECO:0000313" key="9">
    <source>
        <dbReference type="EMBL" id="WKW13889.1"/>
    </source>
</evidence>
<evidence type="ECO:0000256" key="2">
    <source>
        <dbReference type="ARBA" id="ARBA00022448"/>
    </source>
</evidence>
<dbReference type="Pfam" id="PF07690">
    <property type="entry name" value="MFS_1"/>
    <property type="match status" value="1"/>
</dbReference>
<dbReference type="GO" id="GO:0022857">
    <property type="term" value="F:transmembrane transporter activity"/>
    <property type="evidence" value="ECO:0007669"/>
    <property type="project" value="InterPro"/>
</dbReference>
<dbReference type="EMBL" id="CP130613">
    <property type="protein sequence ID" value="WKW13889.1"/>
    <property type="molecule type" value="Genomic_DNA"/>
</dbReference>
<comment type="subcellular location">
    <subcellularLocation>
        <location evidence="1">Membrane</location>
        <topology evidence="1">Multi-pass membrane protein</topology>
    </subcellularLocation>
</comment>
<evidence type="ECO:0000256" key="4">
    <source>
        <dbReference type="ARBA" id="ARBA00022989"/>
    </source>
</evidence>
<accession>A0AA49Q482</accession>
<keyword evidence="3 6" id="KW-0812">Transmembrane</keyword>
<dbReference type="KEGG" id="pspc:Strain318_000213"/>
<gene>
    <name evidence="8" type="ORF">Strain138_000213</name>
    <name evidence="9" type="ORF">Strain318_000213</name>
</gene>
<evidence type="ECO:0000259" key="7">
    <source>
        <dbReference type="PROSITE" id="PS50850"/>
    </source>
</evidence>
<keyword evidence="2" id="KW-0813">Transport</keyword>
<feature type="transmembrane region" description="Helical" evidence="6">
    <location>
        <begin position="254"/>
        <end position="273"/>
    </location>
</feature>
<keyword evidence="5 6" id="KW-0472">Membrane</keyword>
<dbReference type="PROSITE" id="PS50850">
    <property type="entry name" value="MFS"/>
    <property type="match status" value="1"/>
</dbReference>